<reference evidence="1" key="2">
    <citation type="submission" date="2023-07" db="EMBL/GenBank/DDBJ databases">
        <authorList>
            <person name="Sun H."/>
        </authorList>
    </citation>
    <scope>NUCLEOTIDE SEQUENCE</scope>
    <source>
        <strain evidence="1">05753</strain>
    </source>
</reference>
<dbReference type="SUPFAM" id="SSF52540">
    <property type="entry name" value="P-loop containing nucleoside triphosphate hydrolases"/>
    <property type="match status" value="1"/>
</dbReference>
<evidence type="ECO:0000313" key="1">
    <source>
        <dbReference type="EMBL" id="MDO1580501.1"/>
    </source>
</evidence>
<dbReference type="InterPro" id="IPR009744">
    <property type="entry name" value="VirC1"/>
</dbReference>
<dbReference type="Gene3D" id="3.40.50.300">
    <property type="entry name" value="P-loop containing nucleotide triphosphate hydrolases"/>
    <property type="match status" value="1"/>
</dbReference>
<dbReference type="Proteomes" id="UP001169006">
    <property type="component" value="Unassembled WGS sequence"/>
</dbReference>
<dbReference type="PIRSF" id="PIRSF009320">
    <property type="entry name" value="Nuc_binding_HP_1000"/>
    <property type="match status" value="1"/>
</dbReference>
<dbReference type="CDD" id="cd02042">
    <property type="entry name" value="ParAB_family"/>
    <property type="match status" value="1"/>
</dbReference>
<reference evidence="1" key="1">
    <citation type="journal article" date="2015" name="Int. J. Syst. Evol. Microbiol.">
        <title>Rhizobium oryzicola sp. nov., potential plant-growth-promoting endophytic bacteria isolated from rice roots.</title>
        <authorList>
            <person name="Zhang X.X."/>
            <person name="Gao J.S."/>
            <person name="Cao Y.H."/>
            <person name="Sheirdil R.A."/>
            <person name="Wang X.C."/>
            <person name="Zhang L."/>
        </authorList>
    </citation>
    <scope>NUCLEOTIDE SEQUENCE</scope>
    <source>
        <strain evidence="1">05753</strain>
    </source>
</reference>
<keyword evidence="2" id="KW-1185">Reference proteome</keyword>
<dbReference type="InterPro" id="IPR050678">
    <property type="entry name" value="DNA_Partitioning_ATPase"/>
</dbReference>
<accession>A0ABT8SQ16</accession>
<dbReference type="InterPro" id="IPR027417">
    <property type="entry name" value="P-loop_NTPase"/>
</dbReference>
<dbReference type="PANTHER" id="PTHR13696:SF96">
    <property type="entry name" value="COBQ_COBB_MIND_PARA NUCLEOTIDE BINDING DOMAIN-CONTAINING PROTEIN"/>
    <property type="match status" value="1"/>
</dbReference>
<evidence type="ECO:0000313" key="2">
    <source>
        <dbReference type="Proteomes" id="UP001169006"/>
    </source>
</evidence>
<name>A0ABT8SQ16_9HYPH</name>
<organism evidence="1 2">
    <name type="scientific">Rhizobium oryzicola</name>
    <dbReference type="NCBI Taxonomy" id="1232668"/>
    <lineage>
        <taxon>Bacteria</taxon>
        <taxon>Pseudomonadati</taxon>
        <taxon>Pseudomonadota</taxon>
        <taxon>Alphaproteobacteria</taxon>
        <taxon>Hyphomicrobiales</taxon>
        <taxon>Rhizobiaceae</taxon>
        <taxon>Rhizobium/Agrobacterium group</taxon>
        <taxon>Rhizobium</taxon>
    </lineage>
</organism>
<gene>
    <name evidence="1" type="ORF">Q2T52_00175</name>
</gene>
<comment type="caution">
    <text evidence="1">The sequence shown here is derived from an EMBL/GenBank/DDBJ whole genome shotgun (WGS) entry which is preliminary data.</text>
</comment>
<dbReference type="Pfam" id="PF07015">
    <property type="entry name" value="VirC1"/>
    <property type="match status" value="1"/>
</dbReference>
<sequence length="238" mass="25997">MPVITFANTKGGAGKTTAVLLLATELVRMGNRVTILDADPQNWISRWHDISAPMANLKVISYVTQASLERHLDDHRATTDYFVIDLPGARSPLLSKAIGLSDHVLIPIQGCAMDAQGGAHVIELLQYLETKVGIKIPHSVVLTRVNSMVTTRALLAVKGLLAQRNVDVLETPIIERSAFRDLFDCGGTLYTMDANRISNLDKARENARFYAEEVVKRIVKNQTALSAAHPAASRFVAA</sequence>
<dbReference type="EMBL" id="JAUKWQ010000001">
    <property type="protein sequence ID" value="MDO1580501.1"/>
    <property type="molecule type" value="Genomic_DNA"/>
</dbReference>
<dbReference type="RefSeq" id="WP_302074666.1">
    <property type="nucleotide sequence ID" value="NZ_JAUKWQ010000001.1"/>
</dbReference>
<proteinExistence type="predicted"/>
<protein>
    <submittedName>
        <fullName evidence="1">ParA family protein</fullName>
    </submittedName>
</protein>
<dbReference type="PANTHER" id="PTHR13696">
    <property type="entry name" value="P-LOOP CONTAINING NUCLEOSIDE TRIPHOSPHATE HYDROLASE"/>
    <property type="match status" value="1"/>
</dbReference>